<dbReference type="VEuPathDB" id="FungiDB:I7I52_06037"/>
<name>A0A8H7YU55_AJECA</name>
<dbReference type="EMBL" id="JAEVHI010000003">
    <property type="protein sequence ID" value="KAG5295679.1"/>
    <property type="molecule type" value="Genomic_DNA"/>
</dbReference>
<sequence length="79" mass="9389">MKVLRDLPNWCFSGSRWPFVILCMVRKEKISEAHIRRPVYRYYPIPTLYFTFVNNPSFPISQSSFSLLFTEQKSPAQRA</sequence>
<protein>
    <submittedName>
        <fullName evidence="1">Uncharacterized protein</fullName>
    </submittedName>
</protein>
<accession>A0A8H7YU55</accession>
<evidence type="ECO:0000313" key="1">
    <source>
        <dbReference type="EMBL" id="KAG5295679.1"/>
    </source>
</evidence>
<proteinExistence type="predicted"/>
<organism evidence="1 2">
    <name type="scientific">Ajellomyces capsulatus</name>
    <name type="common">Darling's disease fungus</name>
    <name type="synonym">Histoplasma capsulatum</name>
    <dbReference type="NCBI Taxonomy" id="5037"/>
    <lineage>
        <taxon>Eukaryota</taxon>
        <taxon>Fungi</taxon>
        <taxon>Dikarya</taxon>
        <taxon>Ascomycota</taxon>
        <taxon>Pezizomycotina</taxon>
        <taxon>Eurotiomycetes</taxon>
        <taxon>Eurotiomycetidae</taxon>
        <taxon>Onygenales</taxon>
        <taxon>Ajellomycetaceae</taxon>
        <taxon>Histoplasma</taxon>
    </lineage>
</organism>
<dbReference type="AlphaFoldDB" id="A0A8H7YU55"/>
<gene>
    <name evidence="1" type="ORF">I7I52_06037</name>
</gene>
<dbReference type="Proteomes" id="UP000670092">
    <property type="component" value="Unassembled WGS sequence"/>
</dbReference>
<evidence type="ECO:0000313" key="2">
    <source>
        <dbReference type="Proteomes" id="UP000670092"/>
    </source>
</evidence>
<comment type="caution">
    <text evidence="1">The sequence shown here is derived from an EMBL/GenBank/DDBJ whole genome shotgun (WGS) entry which is preliminary data.</text>
</comment>
<reference evidence="1 2" key="1">
    <citation type="submission" date="2021-01" db="EMBL/GenBank/DDBJ databases">
        <title>Chromosome-level genome assembly of a human fungal pathogen reveals clustering of transcriptionally co-regulated genes.</title>
        <authorList>
            <person name="Voorhies M."/>
            <person name="Cohen S."/>
            <person name="Shea T.P."/>
            <person name="Petrus S."/>
            <person name="Munoz J.F."/>
            <person name="Poplawski S."/>
            <person name="Goldman W.E."/>
            <person name="Michael T."/>
            <person name="Cuomo C.A."/>
            <person name="Sil A."/>
            <person name="Beyhan S."/>
        </authorList>
    </citation>
    <scope>NUCLEOTIDE SEQUENCE [LARGE SCALE GENOMIC DNA]</scope>
    <source>
        <strain evidence="1 2">G184AR</strain>
    </source>
</reference>